<dbReference type="NCBIfam" id="NF040973">
    <property type="entry name" value="restrict_Sau3AI"/>
    <property type="match status" value="1"/>
</dbReference>
<evidence type="ECO:0000256" key="2">
    <source>
        <dbReference type="ARBA" id="ARBA00022759"/>
    </source>
</evidence>
<gene>
    <name evidence="5" type="ORF">ACFP1G_02230</name>
</gene>
<dbReference type="InterPro" id="IPR011337">
    <property type="entry name" value="DNA_rep_MutH/RE_typeII_Sau3AI"/>
</dbReference>
<feature type="domain" description="DNA mismatch repair MutH/Type II restriction enzyme Sau3AI" evidence="4">
    <location>
        <begin position="46"/>
        <end position="156"/>
    </location>
</feature>
<reference evidence="6" key="1">
    <citation type="journal article" date="2019" name="Int. J. Syst. Evol. Microbiol.">
        <title>The Global Catalogue of Microorganisms (GCM) 10K type strain sequencing project: providing services to taxonomists for standard genome sequencing and annotation.</title>
        <authorList>
            <consortium name="The Broad Institute Genomics Platform"/>
            <consortium name="The Broad Institute Genome Sequencing Center for Infectious Disease"/>
            <person name="Wu L."/>
            <person name="Ma J."/>
        </authorList>
    </citation>
    <scope>NUCLEOTIDE SEQUENCE [LARGE SCALE GENOMIC DNA]</scope>
    <source>
        <strain evidence="6">CCM 8905</strain>
    </source>
</reference>
<evidence type="ECO:0000259" key="4">
    <source>
        <dbReference type="SMART" id="SM00927"/>
    </source>
</evidence>
<dbReference type="SUPFAM" id="SSF52980">
    <property type="entry name" value="Restriction endonuclease-like"/>
    <property type="match status" value="2"/>
</dbReference>
<dbReference type="Gene3D" id="3.40.600.10">
    <property type="entry name" value="DNA mismatch repair MutH/Restriction endonuclease, type II"/>
    <property type="match status" value="2"/>
</dbReference>
<evidence type="ECO:0000256" key="1">
    <source>
        <dbReference type="ARBA" id="ARBA00022722"/>
    </source>
</evidence>
<name>A0ABW1SP64_9LACO</name>
<organism evidence="5 6">
    <name type="scientific">Levilactobacillus tongjiangensis</name>
    <dbReference type="NCBI Taxonomy" id="2486023"/>
    <lineage>
        <taxon>Bacteria</taxon>
        <taxon>Bacillati</taxon>
        <taxon>Bacillota</taxon>
        <taxon>Bacilli</taxon>
        <taxon>Lactobacillales</taxon>
        <taxon>Lactobacillaceae</taxon>
        <taxon>Levilactobacillus</taxon>
    </lineage>
</organism>
<protein>
    <submittedName>
        <fullName evidence="5">Sau3AI family type II restriction endonuclease</fullName>
    </submittedName>
</protein>
<evidence type="ECO:0000313" key="5">
    <source>
        <dbReference type="EMBL" id="MFC6206296.1"/>
    </source>
</evidence>
<dbReference type="CDD" id="cd22355">
    <property type="entry name" value="Sau3AI_C"/>
    <property type="match status" value="1"/>
</dbReference>
<dbReference type="InterPro" id="IPR037057">
    <property type="entry name" value="DNA_rep_MutH/T2_RE_sf"/>
</dbReference>
<dbReference type="InterPro" id="IPR011335">
    <property type="entry name" value="Restrct_endonuc-II-like"/>
</dbReference>
<dbReference type="Proteomes" id="UP001596254">
    <property type="component" value="Unassembled WGS sequence"/>
</dbReference>
<comment type="caution">
    <text evidence="5">The sequence shown here is derived from an EMBL/GenBank/DDBJ whole genome shotgun (WGS) entry which is preliminary data.</text>
</comment>
<keyword evidence="1" id="KW-0540">Nuclease</keyword>
<dbReference type="GO" id="GO:0004519">
    <property type="term" value="F:endonuclease activity"/>
    <property type="evidence" value="ECO:0007669"/>
    <property type="project" value="UniProtKB-KW"/>
</dbReference>
<dbReference type="RefSeq" id="WP_125692180.1">
    <property type="nucleotide sequence ID" value="NZ_JBHSSK010000007.1"/>
</dbReference>
<keyword evidence="2 5" id="KW-0255">Endonuclease</keyword>
<dbReference type="SMART" id="SM00927">
    <property type="entry name" value="MutH"/>
    <property type="match status" value="1"/>
</dbReference>
<evidence type="ECO:0000256" key="3">
    <source>
        <dbReference type="ARBA" id="ARBA00022801"/>
    </source>
</evidence>
<keyword evidence="3" id="KW-0378">Hydrolase</keyword>
<accession>A0ABW1SP64</accession>
<dbReference type="Pfam" id="PF02976">
    <property type="entry name" value="MutH"/>
    <property type="match status" value="1"/>
</dbReference>
<keyword evidence="6" id="KW-1185">Reference proteome</keyword>
<proteinExistence type="predicted"/>
<evidence type="ECO:0000313" key="6">
    <source>
        <dbReference type="Proteomes" id="UP001596254"/>
    </source>
</evidence>
<dbReference type="CDD" id="cd22356">
    <property type="entry name" value="Sau3AI_N-like"/>
    <property type="match status" value="1"/>
</dbReference>
<dbReference type="EMBL" id="JBHSSK010000007">
    <property type="protein sequence ID" value="MFC6206296.1"/>
    <property type="molecule type" value="Genomic_DNA"/>
</dbReference>
<sequence>MKKQYKTKEEVHNRALDIRGKRFGDIADGISLKSKSLAGDVFEHWFGKEKDSASERDLKEADVELKATPFKQLKSKNKTGGAKYSAKERLVLNIINYENLANEKFETSHFLEKNSVIELGFYEYKSGISKSEWNFKDTVLFEIQKNSDDFAVIKNDWHTIQKYVLEGHAELLSESATDYLAACTKGKKGTNERVQPYSDVPAKQRAFSLKRSFMTNLLRQNILGDKKTESIFKGKFEIKKGSIENQVGEMLKPWIGWSVKKLEKKFDVKSTAKSKHAVLAARMLGLSLKVRFDTNSVKVAEFEKAGIVPKTVRFDEKGRNKESMSFAPFRFKNLAQQSWDETRDSEMADWHKFLLDSKFLFIVFQMVDGAELFQGFRFFNVPYSDLNGDIREVWEDTVSKIKHGVTLEAVKSSTANSGYVVNNNFVKLGQKASQRKICHVRPHAQKSDYSVNGKSSDELPSAIIWKNRPNNTKLFSDNWMTTQSFWFNHDYVRKQVLDLIEQ</sequence>